<dbReference type="Proteomes" id="UP000294813">
    <property type="component" value="Unassembled WGS sequence"/>
</dbReference>
<evidence type="ECO:0000313" key="3">
    <source>
        <dbReference type="Proteomes" id="UP000294813"/>
    </source>
</evidence>
<sequence length="452" mass="49731">MQQLRSNQSSGFILAEILVTLSILAIVSIALFEIMALSHRAIQTAANGNQTLFYKINEMDDQILRAKGSTSTGPSKRFFNLGWEPNKQVVIYGTGLEKYATESGDGDDSLNKLKAYVPSAFANPWAVFAGVNNGNGVIGLYYKPNIDPDSSDWTIFDLPELYDFTPANLIWCGSSTNQMWVMVGKGADGNGKIYTSTNLRRWNKIEDDLNKNKFKPLNAITWGGNGTNRKFIAVGKNAVYKSADGNKWENITPDSALNYTDVAWGGLSDSIYEGFVVTASFYNTSTTNLYRLTEKTNEWIPITYWSSTGTIKQPFDLVGVSRGKDRFVVAGNVTSSSPKIINIVDNDTKMPKFDNPSGTQPLTDVAWIGDRFFLTRTKGQFATYKPDDSTVWETSVLGSTAGTINTALLVGNRVVIANSNGFIYFSDENSPTSFSDDGRDVSPVIWKSIAKS</sequence>
<dbReference type="RefSeq" id="WP_131918332.1">
    <property type="nucleotide sequence ID" value="NZ_JAOQNU010000005.1"/>
</dbReference>
<keyword evidence="1" id="KW-0472">Membrane</keyword>
<feature type="transmembrane region" description="Helical" evidence="1">
    <location>
        <begin position="12"/>
        <end position="32"/>
    </location>
</feature>
<evidence type="ECO:0000256" key="1">
    <source>
        <dbReference type="SAM" id="Phobius"/>
    </source>
</evidence>
<keyword evidence="1" id="KW-0812">Transmembrane</keyword>
<accession>A0A4V2SXR1</accession>
<evidence type="ECO:0000313" key="2">
    <source>
        <dbReference type="EMBL" id="TCP67106.1"/>
    </source>
</evidence>
<comment type="caution">
    <text evidence="2">The sequence shown here is derived from an EMBL/GenBank/DDBJ whole genome shotgun (WGS) entry which is preliminary data.</text>
</comment>
<gene>
    <name evidence="2" type="ORF">EDD73_1051</name>
</gene>
<reference evidence="2 3" key="1">
    <citation type="submission" date="2019-03" db="EMBL/GenBank/DDBJ databases">
        <title>Genomic Encyclopedia of Type Strains, Phase IV (KMG-IV): sequencing the most valuable type-strain genomes for metagenomic binning, comparative biology and taxonomic classification.</title>
        <authorList>
            <person name="Goeker M."/>
        </authorList>
    </citation>
    <scope>NUCLEOTIDE SEQUENCE [LARGE SCALE GENOMIC DNA]</scope>
    <source>
        <strain evidence="2 3">DSM 11170</strain>
    </source>
</reference>
<dbReference type="AlphaFoldDB" id="A0A4V2SXR1"/>
<proteinExistence type="predicted"/>
<dbReference type="EMBL" id="SLXT01000005">
    <property type="protein sequence ID" value="TCP67106.1"/>
    <property type="molecule type" value="Genomic_DNA"/>
</dbReference>
<keyword evidence="3" id="KW-1185">Reference proteome</keyword>
<keyword evidence="1" id="KW-1133">Transmembrane helix</keyword>
<name>A0A4V2SXR1_9FIRM</name>
<protein>
    <submittedName>
        <fullName evidence="2">Uncharacterized protein</fullName>
    </submittedName>
</protein>
<dbReference type="OrthoDB" id="1736288at2"/>
<organism evidence="2 3">
    <name type="scientific">Heliophilum fasciatum</name>
    <dbReference type="NCBI Taxonomy" id="35700"/>
    <lineage>
        <taxon>Bacteria</taxon>
        <taxon>Bacillati</taxon>
        <taxon>Bacillota</taxon>
        <taxon>Clostridia</taxon>
        <taxon>Eubacteriales</taxon>
        <taxon>Heliobacteriaceae</taxon>
        <taxon>Heliophilum</taxon>
    </lineage>
</organism>